<dbReference type="UniPathway" id="UPA00070">
    <property type="reaction ID" value="UER00946"/>
</dbReference>
<dbReference type="NCBIfam" id="TIGR01036">
    <property type="entry name" value="pyrD_sub2"/>
    <property type="match status" value="1"/>
</dbReference>
<comment type="catalytic activity">
    <reaction evidence="15 16">
        <text>(S)-dihydroorotate + a quinone = orotate + a quinol</text>
        <dbReference type="Rhea" id="RHEA:30187"/>
        <dbReference type="ChEBI" id="CHEBI:24646"/>
        <dbReference type="ChEBI" id="CHEBI:30839"/>
        <dbReference type="ChEBI" id="CHEBI:30864"/>
        <dbReference type="ChEBI" id="CHEBI:132124"/>
        <dbReference type="EC" id="1.3.5.2"/>
    </reaction>
</comment>
<keyword evidence="11 16" id="KW-1133">Transmembrane helix</keyword>
<evidence type="ECO:0000256" key="13">
    <source>
        <dbReference type="ARBA" id="ARBA00023128"/>
    </source>
</evidence>
<keyword evidence="12 16" id="KW-0560">Oxidoreductase</keyword>
<evidence type="ECO:0000256" key="11">
    <source>
        <dbReference type="ARBA" id="ARBA00022989"/>
    </source>
</evidence>
<dbReference type="NCBIfam" id="NF003645">
    <property type="entry name" value="PRK05286.1-2"/>
    <property type="match status" value="1"/>
</dbReference>
<feature type="non-terminal residue" evidence="18">
    <location>
        <position position="393"/>
    </location>
</feature>
<feature type="domain" description="Dihydroorotate dehydrogenase catalytic" evidence="17">
    <location>
        <begin position="78"/>
        <end position="369"/>
    </location>
</feature>
<evidence type="ECO:0000256" key="8">
    <source>
        <dbReference type="ARBA" id="ARBA00022692"/>
    </source>
</evidence>
<dbReference type="Proteomes" id="UP000054359">
    <property type="component" value="Unassembled WGS sequence"/>
</dbReference>
<dbReference type="GO" id="GO:0006207">
    <property type="term" value="P:'de novo' pyrimidine nucleobase biosynthetic process"/>
    <property type="evidence" value="ECO:0007669"/>
    <property type="project" value="InterPro"/>
</dbReference>
<comment type="pathway">
    <text evidence="2 16">Pyrimidine metabolism; UMP biosynthesis via de novo pathway; orotate from (S)-dihydroorotate (quinone route): step 1/1.</text>
</comment>
<dbReference type="PROSITE" id="PS00912">
    <property type="entry name" value="DHODEHASE_2"/>
    <property type="match status" value="1"/>
</dbReference>
<feature type="transmembrane region" description="Helical" evidence="16">
    <location>
        <begin position="12"/>
        <end position="32"/>
    </location>
</feature>
<evidence type="ECO:0000256" key="12">
    <source>
        <dbReference type="ARBA" id="ARBA00023002"/>
    </source>
</evidence>
<dbReference type="FunFam" id="3.20.20.70:FF:000066">
    <property type="entry name" value="Dihydroorotate dehydrogenase (quinone), mitochondrial"/>
    <property type="match status" value="1"/>
</dbReference>
<comment type="subcellular location">
    <subcellularLocation>
        <location evidence="1 16">Mitochondrion inner membrane</location>
        <topology evidence="1 16">Single-pass membrane protein</topology>
    </subcellularLocation>
</comment>
<evidence type="ECO:0000256" key="4">
    <source>
        <dbReference type="ARBA" id="ARBA00012791"/>
    </source>
</evidence>
<name>A0A087TMC1_STEMI</name>
<evidence type="ECO:0000256" key="15">
    <source>
        <dbReference type="ARBA" id="ARBA00048639"/>
    </source>
</evidence>
<evidence type="ECO:0000313" key="18">
    <source>
        <dbReference type="EMBL" id="KFM66260.1"/>
    </source>
</evidence>
<keyword evidence="13 16" id="KW-0496">Mitochondrion</keyword>
<dbReference type="InterPro" id="IPR050074">
    <property type="entry name" value="DHO_dehydrogenase"/>
</dbReference>
<dbReference type="GO" id="GO:0005743">
    <property type="term" value="C:mitochondrial inner membrane"/>
    <property type="evidence" value="ECO:0007669"/>
    <property type="project" value="UniProtKB-SubCell"/>
</dbReference>
<dbReference type="AlphaFoldDB" id="A0A087TMC1"/>
<dbReference type="EC" id="1.3.5.2" evidence="4 16"/>
<keyword evidence="9 16" id="KW-0999">Mitochondrion inner membrane</keyword>
<dbReference type="EMBL" id="KK115873">
    <property type="protein sequence ID" value="KFM66260.1"/>
    <property type="molecule type" value="Genomic_DNA"/>
</dbReference>
<evidence type="ECO:0000256" key="1">
    <source>
        <dbReference type="ARBA" id="ARBA00004434"/>
    </source>
</evidence>
<evidence type="ECO:0000256" key="14">
    <source>
        <dbReference type="ARBA" id="ARBA00023136"/>
    </source>
</evidence>
<dbReference type="PANTHER" id="PTHR48109:SF4">
    <property type="entry name" value="DIHYDROOROTATE DEHYDROGENASE (QUINONE), MITOCHONDRIAL"/>
    <property type="match status" value="1"/>
</dbReference>
<evidence type="ECO:0000256" key="9">
    <source>
        <dbReference type="ARBA" id="ARBA00022792"/>
    </source>
</evidence>
<dbReference type="Gene3D" id="3.20.20.70">
    <property type="entry name" value="Aldolase class I"/>
    <property type="match status" value="1"/>
</dbReference>
<dbReference type="InterPro" id="IPR005719">
    <property type="entry name" value="Dihydroorotate_DH_2"/>
</dbReference>
<dbReference type="PANTHER" id="PTHR48109">
    <property type="entry name" value="DIHYDROOROTATE DEHYDROGENASE (QUINONE), MITOCHONDRIAL-RELATED"/>
    <property type="match status" value="1"/>
</dbReference>
<evidence type="ECO:0000256" key="10">
    <source>
        <dbReference type="ARBA" id="ARBA00022946"/>
    </source>
</evidence>
<keyword evidence="8 16" id="KW-0812">Transmembrane</keyword>
<evidence type="ECO:0000256" key="2">
    <source>
        <dbReference type="ARBA" id="ARBA00005161"/>
    </source>
</evidence>
<evidence type="ECO:0000256" key="3">
    <source>
        <dbReference type="ARBA" id="ARBA00005359"/>
    </source>
</evidence>
<dbReference type="PROSITE" id="PS00911">
    <property type="entry name" value="DHODEHASE_1"/>
    <property type="match status" value="1"/>
</dbReference>
<keyword evidence="7 16" id="KW-0288">FMN</keyword>
<dbReference type="STRING" id="407821.A0A087TMC1"/>
<dbReference type="NCBIfam" id="NF003652">
    <property type="entry name" value="PRK05286.2-5"/>
    <property type="match status" value="1"/>
</dbReference>
<accession>A0A087TMC1</accession>
<evidence type="ECO:0000256" key="6">
    <source>
        <dbReference type="ARBA" id="ARBA00022630"/>
    </source>
</evidence>
<dbReference type="OrthoDB" id="14784at2759"/>
<evidence type="ECO:0000313" key="19">
    <source>
        <dbReference type="Proteomes" id="UP000054359"/>
    </source>
</evidence>
<keyword evidence="19" id="KW-1185">Reference proteome</keyword>
<evidence type="ECO:0000259" key="17">
    <source>
        <dbReference type="Pfam" id="PF01180"/>
    </source>
</evidence>
<organism evidence="18 19">
    <name type="scientific">Stegodyphus mimosarum</name>
    <name type="common">African social velvet spider</name>
    <dbReference type="NCBI Taxonomy" id="407821"/>
    <lineage>
        <taxon>Eukaryota</taxon>
        <taxon>Metazoa</taxon>
        <taxon>Ecdysozoa</taxon>
        <taxon>Arthropoda</taxon>
        <taxon>Chelicerata</taxon>
        <taxon>Arachnida</taxon>
        <taxon>Araneae</taxon>
        <taxon>Araneomorphae</taxon>
        <taxon>Entelegynae</taxon>
        <taxon>Eresoidea</taxon>
        <taxon>Eresidae</taxon>
        <taxon>Stegodyphus</taxon>
    </lineage>
</organism>
<dbReference type="SUPFAM" id="SSF51395">
    <property type="entry name" value="FMN-linked oxidoreductases"/>
    <property type="match status" value="1"/>
</dbReference>
<keyword evidence="14 16" id="KW-0472">Membrane</keyword>
<dbReference type="Pfam" id="PF01180">
    <property type="entry name" value="DHO_dh"/>
    <property type="match status" value="1"/>
</dbReference>
<dbReference type="CDD" id="cd04738">
    <property type="entry name" value="DHOD_2_like"/>
    <property type="match status" value="1"/>
</dbReference>
<dbReference type="GO" id="GO:0044205">
    <property type="term" value="P:'de novo' UMP biosynthetic process"/>
    <property type="evidence" value="ECO:0007669"/>
    <property type="project" value="UniProtKB-UniPathway"/>
</dbReference>
<reference evidence="18 19" key="1">
    <citation type="submission" date="2013-11" db="EMBL/GenBank/DDBJ databases">
        <title>Genome sequencing of Stegodyphus mimosarum.</title>
        <authorList>
            <person name="Bechsgaard J."/>
        </authorList>
    </citation>
    <scope>NUCLEOTIDE SEQUENCE [LARGE SCALE GENOMIC DNA]</scope>
</reference>
<dbReference type="GO" id="GO:0106430">
    <property type="term" value="F:dihydroorotate dehydrogenase (quinone) activity"/>
    <property type="evidence" value="ECO:0007669"/>
    <property type="project" value="UniProtKB-EC"/>
</dbReference>
<dbReference type="InterPro" id="IPR013785">
    <property type="entry name" value="Aldolase_TIM"/>
</dbReference>
<comment type="cofactor">
    <cofactor evidence="16">
        <name>FMN</name>
        <dbReference type="ChEBI" id="CHEBI:58210"/>
    </cofactor>
    <text evidence="16">Binds 1 FMN per subunit.</text>
</comment>
<protein>
    <recommendedName>
        <fullName evidence="5 16">Dihydroorotate dehydrogenase (quinone), mitochondrial</fullName>
        <shortName evidence="16">DHOdehase</shortName>
        <ecNumber evidence="4 16">1.3.5.2</ecNumber>
    </recommendedName>
</protein>
<gene>
    <name evidence="18" type="ORF">X975_14129</name>
</gene>
<dbReference type="InterPro" id="IPR005720">
    <property type="entry name" value="Dihydroorotate_DH_cat"/>
</dbReference>
<comment type="similarity">
    <text evidence="3 16">Belongs to the dihydroorotate dehydrogenase family. Type 2 subfamily.</text>
</comment>
<evidence type="ECO:0000256" key="16">
    <source>
        <dbReference type="RuleBase" id="RU361255"/>
    </source>
</evidence>
<evidence type="ECO:0000256" key="7">
    <source>
        <dbReference type="ARBA" id="ARBA00022643"/>
    </source>
</evidence>
<dbReference type="InterPro" id="IPR001295">
    <property type="entry name" value="Dihydroorotate_DH_CS"/>
</dbReference>
<keyword evidence="6 16" id="KW-0285">Flavoprotein</keyword>
<keyword evidence="10" id="KW-0809">Transit peptide</keyword>
<dbReference type="OMA" id="ERIKMGA"/>
<proteinExistence type="inferred from homology"/>
<sequence length="393" mass="42667">MSKTLLWKKIKSLAIIATGGSVAFVGICMYQGNEKFYREALIPALHTTLAPETSQTLGLLAAKWGLISKCKVQDGPLLKTKLWDLEFSNPIGIAAGLDKDGEAPSGLFKMGIGFLEVGTVTPLPQSGNPKPRIFRLHEDQALINRCGFNSKGHKYVKQRLEVCDKNGVIGINLGKNKESESAAEDYVKGINEFALIADYLTINVSSPNTPGLRNLQKKQALENLLDKVLEARDKNFKKPPILLKISPDLSYEEKSDIAQVVLRKGKTIDGLIISNTTTVRHESLISKHKNEQGGLSGKPLQNISTSAIKDMFILTKGQIPIIGVGGVASGKDAYEKIKAGASLIQLYTAITFEGPPVIGKIKRELQELLIADNIENIKDAVGADHRKSAKSSS</sequence>
<evidence type="ECO:0000256" key="5">
    <source>
        <dbReference type="ARBA" id="ARBA00017599"/>
    </source>
</evidence>